<gene>
    <name evidence="3" type="ORF">BTO20_26270</name>
</gene>
<dbReference type="Pfam" id="PF00857">
    <property type="entry name" value="Isochorismatase"/>
    <property type="match status" value="1"/>
</dbReference>
<evidence type="ECO:0000259" key="2">
    <source>
        <dbReference type="Pfam" id="PF00857"/>
    </source>
</evidence>
<accession>A0A1Y0C924</accession>
<name>A0A1Y0C924_9MYCO</name>
<dbReference type="RefSeq" id="WP_087078959.1">
    <property type="nucleotide sequence ID" value="NZ_CP020809.1"/>
</dbReference>
<evidence type="ECO:0000313" key="4">
    <source>
        <dbReference type="Proteomes" id="UP000195331"/>
    </source>
</evidence>
<dbReference type="InterPro" id="IPR050272">
    <property type="entry name" value="Isochorismatase-like_hydrls"/>
</dbReference>
<sequence>MSDAALLIIDMFNDYRHEDADQLAANVAQILGPLQRLQNAAREHRAVDIVYVNDNHGNFNASGHDIVRSAQRGRHPELVEPLLPTDGCAFLTKVRHSVFYATALDYLLQRLGTKTLVLAGQVTEQCILYSALDAYLRHFDVVIPADAVAHIDENLGTAALEMMRRNMDARIVESAHCLPTACPPDAAQC</sequence>
<dbReference type="InterPro" id="IPR036380">
    <property type="entry name" value="Isochorismatase-like_sf"/>
</dbReference>
<dbReference type="PANTHER" id="PTHR43540">
    <property type="entry name" value="PEROXYUREIDOACRYLATE/UREIDOACRYLATE AMIDOHYDROLASE-RELATED"/>
    <property type="match status" value="1"/>
</dbReference>
<evidence type="ECO:0000313" key="3">
    <source>
        <dbReference type="EMBL" id="ART71587.1"/>
    </source>
</evidence>
<proteinExistence type="predicted"/>
<reference evidence="3 4" key="1">
    <citation type="submission" date="2017-04" db="EMBL/GenBank/DDBJ databases">
        <title>Whole Genome Sequence of 1,4-Dioxane Degrading Bacterium Mycobacterium dioxanotrophicus PH-06.</title>
        <authorList>
            <person name="He Y."/>
        </authorList>
    </citation>
    <scope>NUCLEOTIDE SEQUENCE [LARGE SCALE GENOMIC DNA]</scope>
    <source>
        <strain evidence="3 4">PH-06</strain>
    </source>
</reference>
<dbReference type="InterPro" id="IPR000868">
    <property type="entry name" value="Isochorismatase-like_dom"/>
</dbReference>
<feature type="domain" description="Isochorismatase-like" evidence="2">
    <location>
        <begin position="4"/>
        <end position="166"/>
    </location>
</feature>
<keyword evidence="4" id="KW-1185">Reference proteome</keyword>
<organism evidence="3 4">
    <name type="scientific">Mycobacterium dioxanotrophicus</name>
    <dbReference type="NCBI Taxonomy" id="482462"/>
    <lineage>
        <taxon>Bacteria</taxon>
        <taxon>Bacillati</taxon>
        <taxon>Actinomycetota</taxon>
        <taxon>Actinomycetes</taxon>
        <taxon>Mycobacteriales</taxon>
        <taxon>Mycobacteriaceae</taxon>
        <taxon>Mycobacterium</taxon>
    </lineage>
</organism>
<dbReference type="PANTHER" id="PTHR43540:SF6">
    <property type="entry name" value="ISOCHORISMATASE-LIKE DOMAIN-CONTAINING PROTEIN"/>
    <property type="match status" value="1"/>
</dbReference>
<dbReference type="Gene3D" id="3.40.50.850">
    <property type="entry name" value="Isochorismatase-like"/>
    <property type="match status" value="1"/>
</dbReference>
<dbReference type="EMBL" id="CP020809">
    <property type="protein sequence ID" value="ART71587.1"/>
    <property type="molecule type" value="Genomic_DNA"/>
</dbReference>
<dbReference type="KEGG" id="mdx:BTO20_26270"/>
<protein>
    <submittedName>
        <fullName evidence="3">Isochorismatase</fullName>
    </submittedName>
</protein>
<dbReference type="OrthoDB" id="4305745at2"/>
<dbReference type="SUPFAM" id="SSF52499">
    <property type="entry name" value="Isochorismatase-like hydrolases"/>
    <property type="match status" value="1"/>
</dbReference>
<dbReference type="AlphaFoldDB" id="A0A1Y0C924"/>
<dbReference type="GO" id="GO:0016787">
    <property type="term" value="F:hydrolase activity"/>
    <property type="evidence" value="ECO:0007669"/>
    <property type="project" value="UniProtKB-KW"/>
</dbReference>
<dbReference type="CDD" id="cd00431">
    <property type="entry name" value="cysteine_hydrolases"/>
    <property type="match status" value="1"/>
</dbReference>
<keyword evidence="1" id="KW-0378">Hydrolase</keyword>
<evidence type="ECO:0000256" key="1">
    <source>
        <dbReference type="ARBA" id="ARBA00022801"/>
    </source>
</evidence>
<dbReference type="Proteomes" id="UP000195331">
    <property type="component" value="Chromosome"/>
</dbReference>